<dbReference type="Proteomes" id="UP001596250">
    <property type="component" value="Unassembled WGS sequence"/>
</dbReference>
<dbReference type="PROSITE" id="PS51257">
    <property type="entry name" value="PROKAR_LIPOPROTEIN"/>
    <property type="match status" value="1"/>
</dbReference>
<proteinExistence type="predicted"/>
<accession>A0ABW1IK88</accession>
<organism evidence="1 2">
    <name type="scientific">Marinicrinis lubricantis</name>
    <dbReference type="NCBI Taxonomy" id="2086470"/>
    <lineage>
        <taxon>Bacteria</taxon>
        <taxon>Bacillati</taxon>
        <taxon>Bacillota</taxon>
        <taxon>Bacilli</taxon>
        <taxon>Bacillales</taxon>
        <taxon>Paenibacillaceae</taxon>
    </lineage>
</organism>
<dbReference type="EMBL" id="JBHSQV010000027">
    <property type="protein sequence ID" value="MFC5985482.1"/>
    <property type="molecule type" value="Genomic_DNA"/>
</dbReference>
<keyword evidence="1" id="KW-0449">Lipoprotein</keyword>
<name>A0ABW1IK88_9BACL</name>
<comment type="caution">
    <text evidence="1">The sequence shown here is derived from an EMBL/GenBank/DDBJ whole genome shotgun (WGS) entry which is preliminary data.</text>
</comment>
<sequence length="357" mass="40191">MRKYFGLFTAMLLVFTLVLAGCGSKGEQLEPKAALEKAVNAAMELESYGFKGKMKLNIELPPEILEADPDAGMAFQMLQSTELVVSGVYQKEPMQSEITVDLNMGDMKFSIPMVMKEKTLYVKVPDIPMISMFLPPDLIGKYIEIDLEELAELSGGELQTDSIDWETQQKLTIDMFDALLSSFDEKTYFKNYAADDVELPSGVEAEQVVKFQVNNDNFDDAVETFITKALPAVIDVLSKQEYLDALGLEKSDLDQVKEDIELTDEEIADGISEMKETVKINDLSITTAMDEDYHLPYIEFNIDTDVTDAGQTGNITFNYSMEMTNINKEQTFEIGVPSGDDVIDIMELEQMFYEMEY</sequence>
<dbReference type="RefSeq" id="WP_379892363.1">
    <property type="nucleotide sequence ID" value="NZ_CBCSCT010000009.1"/>
</dbReference>
<gene>
    <name evidence="1" type="ORF">ACFPXP_03400</name>
</gene>
<protein>
    <submittedName>
        <fullName evidence="1">Lipoprotein</fullName>
    </submittedName>
</protein>
<evidence type="ECO:0000313" key="2">
    <source>
        <dbReference type="Proteomes" id="UP001596250"/>
    </source>
</evidence>
<keyword evidence="2" id="KW-1185">Reference proteome</keyword>
<reference evidence="2" key="1">
    <citation type="journal article" date="2019" name="Int. J. Syst. Evol. Microbiol.">
        <title>The Global Catalogue of Microorganisms (GCM) 10K type strain sequencing project: providing services to taxonomists for standard genome sequencing and annotation.</title>
        <authorList>
            <consortium name="The Broad Institute Genomics Platform"/>
            <consortium name="The Broad Institute Genome Sequencing Center for Infectious Disease"/>
            <person name="Wu L."/>
            <person name="Ma J."/>
        </authorList>
    </citation>
    <scope>NUCLEOTIDE SEQUENCE [LARGE SCALE GENOMIC DNA]</scope>
    <source>
        <strain evidence="2">CCM 8749</strain>
    </source>
</reference>
<evidence type="ECO:0000313" key="1">
    <source>
        <dbReference type="EMBL" id="MFC5985482.1"/>
    </source>
</evidence>